<keyword evidence="2" id="KW-1185">Reference proteome</keyword>
<protein>
    <submittedName>
        <fullName evidence="1">Peptidase C15</fullName>
    </submittedName>
</protein>
<dbReference type="AlphaFoldDB" id="A0A5P8VXM3"/>
<dbReference type="EMBL" id="CP045226">
    <property type="protein sequence ID" value="QFS45124.1"/>
    <property type="molecule type" value="Genomic_DNA"/>
</dbReference>
<evidence type="ECO:0000313" key="2">
    <source>
        <dbReference type="Proteomes" id="UP000326678"/>
    </source>
</evidence>
<evidence type="ECO:0000313" key="1">
    <source>
        <dbReference type="EMBL" id="QFS45124.1"/>
    </source>
</evidence>
<name>A0A5P8VXM3_9NOSO</name>
<sequence length="63" mass="7208">MKKRILLTSFDICLKYQLSNSSDDLLLELTKLDLIPDDLSFLRQLPVDVQLASTQVMEKINAI</sequence>
<proteinExistence type="predicted"/>
<dbReference type="Proteomes" id="UP000326678">
    <property type="component" value="Chromosome Gxm1"/>
</dbReference>
<gene>
    <name evidence="1" type="ORF">GXM_02601</name>
</gene>
<accession>A0A5P8VXM3</accession>
<dbReference type="KEGG" id="nsh:GXM_02601"/>
<organism evidence="1 2">
    <name type="scientific">Nostoc sphaeroides CCNUC1</name>
    <dbReference type="NCBI Taxonomy" id="2653204"/>
    <lineage>
        <taxon>Bacteria</taxon>
        <taxon>Bacillati</taxon>
        <taxon>Cyanobacteriota</taxon>
        <taxon>Cyanophyceae</taxon>
        <taxon>Nostocales</taxon>
        <taxon>Nostocaceae</taxon>
        <taxon>Nostoc</taxon>
    </lineage>
</organism>
<reference evidence="1 2" key="1">
    <citation type="submission" date="2019-10" db="EMBL/GenBank/DDBJ databases">
        <title>Genomic and transcriptomic insights into the perfect genentic adaptation of a filamentous nitrogen-fixing cyanobacterium to rice fields.</title>
        <authorList>
            <person name="Chen Z."/>
        </authorList>
    </citation>
    <scope>NUCLEOTIDE SEQUENCE [LARGE SCALE GENOMIC DNA]</scope>
    <source>
        <strain evidence="1">CCNUC1</strain>
    </source>
</reference>